<keyword evidence="2" id="KW-1185">Reference proteome</keyword>
<dbReference type="Proteomes" id="UP000299102">
    <property type="component" value="Unassembled WGS sequence"/>
</dbReference>
<comment type="caution">
    <text evidence="1">The sequence shown here is derived from an EMBL/GenBank/DDBJ whole genome shotgun (WGS) entry which is preliminary data.</text>
</comment>
<dbReference type="EMBL" id="BGZK01000831">
    <property type="protein sequence ID" value="GBP62085.1"/>
    <property type="molecule type" value="Genomic_DNA"/>
</dbReference>
<dbReference type="AlphaFoldDB" id="A0A4C1XIR6"/>
<protein>
    <submittedName>
        <fullName evidence="1">Uncharacterized protein</fullName>
    </submittedName>
</protein>
<evidence type="ECO:0000313" key="1">
    <source>
        <dbReference type="EMBL" id="GBP62085.1"/>
    </source>
</evidence>
<name>A0A4C1XIR6_EUMVA</name>
<reference evidence="1 2" key="1">
    <citation type="journal article" date="2019" name="Commun. Biol.">
        <title>The bagworm genome reveals a unique fibroin gene that provides high tensile strength.</title>
        <authorList>
            <person name="Kono N."/>
            <person name="Nakamura H."/>
            <person name="Ohtoshi R."/>
            <person name="Tomita M."/>
            <person name="Numata K."/>
            <person name="Arakawa K."/>
        </authorList>
    </citation>
    <scope>NUCLEOTIDE SEQUENCE [LARGE SCALE GENOMIC DNA]</scope>
</reference>
<accession>A0A4C1XIR6</accession>
<sequence>MYRLSTGAFAMPLNEIHANFRNAAEHEYGPVRPMRYHTLTAYRCEEAAFVVVFRLVSENSVDPLLILLPHSRDDYLLAGDFQARRKCY</sequence>
<evidence type="ECO:0000313" key="2">
    <source>
        <dbReference type="Proteomes" id="UP000299102"/>
    </source>
</evidence>
<gene>
    <name evidence="1" type="ORF">EVAR_53863_1</name>
</gene>
<proteinExistence type="predicted"/>
<organism evidence="1 2">
    <name type="scientific">Eumeta variegata</name>
    <name type="common">Bagworm moth</name>
    <name type="synonym">Eumeta japonica</name>
    <dbReference type="NCBI Taxonomy" id="151549"/>
    <lineage>
        <taxon>Eukaryota</taxon>
        <taxon>Metazoa</taxon>
        <taxon>Ecdysozoa</taxon>
        <taxon>Arthropoda</taxon>
        <taxon>Hexapoda</taxon>
        <taxon>Insecta</taxon>
        <taxon>Pterygota</taxon>
        <taxon>Neoptera</taxon>
        <taxon>Endopterygota</taxon>
        <taxon>Lepidoptera</taxon>
        <taxon>Glossata</taxon>
        <taxon>Ditrysia</taxon>
        <taxon>Tineoidea</taxon>
        <taxon>Psychidae</taxon>
        <taxon>Oiketicinae</taxon>
        <taxon>Eumeta</taxon>
    </lineage>
</organism>